<organism evidence="7 8">
    <name type="scientific">Aspergillus flavus (strain ATCC 200026 / FGSC A1120 / IAM 13836 / NRRL 3357 / JCM 12722 / SRRC 167)</name>
    <dbReference type="NCBI Taxonomy" id="332952"/>
    <lineage>
        <taxon>Eukaryota</taxon>
        <taxon>Fungi</taxon>
        <taxon>Dikarya</taxon>
        <taxon>Ascomycota</taxon>
        <taxon>Pezizomycotina</taxon>
        <taxon>Eurotiomycetes</taxon>
        <taxon>Eurotiomycetidae</taxon>
        <taxon>Eurotiales</taxon>
        <taxon>Aspergillaceae</taxon>
        <taxon>Aspergillus</taxon>
        <taxon>Aspergillus subgen. Circumdati</taxon>
    </lineage>
</organism>
<evidence type="ECO:0000256" key="5">
    <source>
        <dbReference type="ARBA" id="ARBA00023136"/>
    </source>
</evidence>
<keyword evidence="8" id="KW-1185">Reference proteome</keyword>
<feature type="transmembrane region" description="Helical" evidence="6">
    <location>
        <begin position="297"/>
        <end position="321"/>
    </location>
</feature>
<feature type="transmembrane region" description="Helical" evidence="6">
    <location>
        <begin position="263"/>
        <end position="285"/>
    </location>
</feature>
<feature type="transmembrane region" description="Helical" evidence="6">
    <location>
        <begin position="349"/>
        <end position="368"/>
    </location>
</feature>
<dbReference type="PANTHER" id="PTHR30618:SF1">
    <property type="entry name" value="URIDINE PERMEASE"/>
    <property type="match status" value="1"/>
</dbReference>
<dbReference type="GO" id="GO:0005886">
    <property type="term" value="C:plasma membrane"/>
    <property type="evidence" value="ECO:0007669"/>
    <property type="project" value="TreeGrafter"/>
</dbReference>
<protein>
    <submittedName>
        <fullName evidence="7">Permease for cytosine/purines, uracil, thiamine, allantoin-domain-containing protein</fullName>
    </submittedName>
</protein>
<dbReference type="VEuPathDB" id="FungiDB:AFLA_014200"/>
<comment type="similarity">
    <text evidence="2">Belongs to the purine-cytosine permease (2.A.39) family.</text>
</comment>
<dbReference type="GO" id="GO:0015205">
    <property type="term" value="F:nucleobase transmembrane transporter activity"/>
    <property type="evidence" value="ECO:0007669"/>
    <property type="project" value="TreeGrafter"/>
</dbReference>
<evidence type="ECO:0000313" key="7">
    <source>
        <dbReference type="EMBL" id="QRD92802.1"/>
    </source>
</evidence>
<feature type="transmembrane region" description="Helical" evidence="6">
    <location>
        <begin position="192"/>
        <end position="213"/>
    </location>
</feature>
<evidence type="ECO:0000256" key="4">
    <source>
        <dbReference type="ARBA" id="ARBA00022989"/>
    </source>
</evidence>
<keyword evidence="3 6" id="KW-0812">Transmembrane</keyword>
<feature type="transmembrane region" description="Helical" evidence="6">
    <location>
        <begin position="503"/>
        <end position="527"/>
    </location>
</feature>
<keyword evidence="4 6" id="KW-1133">Transmembrane helix</keyword>
<dbReference type="Proteomes" id="UP000596276">
    <property type="component" value="Chromosome 8"/>
</dbReference>
<dbReference type="AlphaFoldDB" id="A0A7U2R2B8"/>
<evidence type="ECO:0000313" key="8">
    <source>
        <dbReference type="Proteomes" id="UP000596276"/>
    </source>
</evidence>
<dbReference type="InterPro" id="IPR045225">
    <property type="entry name" value="Uracil/uridine/allantoin_perm"/>
</dbReference>
<dbReference type="EMBL" id="CP044616">
    <property type="protein sequence ID" value="QRD92802.1"/>
    <property type="molecule type" value="Genomic_DNA"/>
</dbReference>
<dbReference type="PANTHER" id="PTHR30618">
    <property type="entry name" value="NCS1 FAMILY PURINE/PYRIMIDINE TRANSPORTER"/>
    <property type="match status" value="1"/>
</dbReference>
<reference evidence="8" key="1">
    <citation type="journal article" date="2021" name="G3 (Bethesda)">
        <title>Chromosome assembled and annotated genome sequence of Aspergillus flavus NRRL 3357.</title>
        <authorList>
            <person name="Skerker J.M."/>
            <person name="Pianalto K.M."/>
            <person name="Mondo S.J."/>
            <person name="Yang K."/>
            <person name="Arkin A.P."/>
            <person name="Keller N.P."/>
            <person name="Grigoriev I.V."/>
            <person name="Louise Glass N.L."/>
        </authorList>
    </citation>
    <scope>NUCLEOTIDE SEQUENCE [LARGE SCALE GENOMIC DNA]</scope>
    <source>
        <strain evidence="8">ATCC 200026 / FGSC A1120 / IAM 13836 / NRRL 3357 / JCM 12722 / SRRC 167</strain>
    </source>
</reference>
<dbReference type="Gene3D" id="1.10.4160.10">
    <property type="entry name" value="Hydantoin permease"/>
    <property type="match status" value="1"/>
</dbReference>
<dbReference type="Pfam" id="PF02133">
    <property type="entry name" value="Transp_cyt_pur"/>
    <property type="match status" value="1"/>
</dbReference>
<accession>A0A7U2R2B8</accession>
<feature type="transmembrane region" description="Helical" evidence="6">
    <location>
        <begin position="380"/>
        <end position="407"/>
    </location>
</feature>
<comment type="subcellular location">
    <subcellularLocation>
        <location evidence="1">Membrane</location>
        <topology evidence="1">Multi-pass membrane protein</topology>
    </subcellularLocation>
</comment>
<keyword evidence="5 6" id="KW-0472">Membrane</keyword>
<evidence type="ECO:0000256" key="1">
    <source>
        <dbReference type="ARBA" id="ARBA00004141"/>
    </source>
</evidence>
<feature type="transmembrane region" description="Helical" evidence="6">
    <location>
        <begin position="460"/>
        <end position="483"/>
    </location>
</feature>
<dbReference type="VEuPathDB" id="FungiDB:F9C07_2205936"/>
<gene>
    <name evidence="7" type="ORF">F9C07_2205936</name>
</gene>
<evidence type="ECO:0000256" key="6">
    <source>
        <dbReference type="SAM" id="Phobius"/>
    </source>
</evidence>
<proteinExistence type="inferred from homology"/>
<evidence type="ECO:0000256" key="3">
    <source>
        <dbReference type="ARBA" id="ARBA00022692"/>
    </source>
</evidence>
<feature type="transmembrane region" description="Helical" evidence="6">
    <location>
        <begin position="419"/>
        <end position="439"/>
    </location>
</feature>
<evidence type="ECO:0000256" key="2">
    <source>
        <dbReference type="ARBA" id="ARBA00008974"/>
    </source>
</evidence>
<name>A0A7U2R2B8_ASPFN</name>
<dbReference type="InterPro" id="IPR001248">
    <property type="entry name" value="Pur-cyt_permease"/>
</dbReference>
<sequence>MSSYKLARRSFTLKLLATLHERLIVKSVDRDGIPRTAEFLDNDSLRPTRVQDRTWTQITYLAFWFSASGNVSNLYAASTGLTVGLSMWESIICQLGGQILAGILMALNGRAGALYRIPFPVLCRSSWGSLGALWPTFNRAVMAIVWNGVNAVQGAQCLNVLLHSIFPSMANIPNTMGAKSALTSAGMICFFVFWYLHPSMLAVLFLNCAFLFIPIPKMRILVYIKVVAYYSATVAMLAWTLSLSGSSKHTLRSHSTIHGTEKSWMVAKFFWLGLASVATFVSNAADLQRYARRRNDVILGQVFSFHVANFIIAIMGCVIAATSEPIFGELIWNPISILERLMEGDRYTAGNRSGCFFYLSWVCLLNYLHQYIRELHTVSLFYVPFAATHYDLIHTQILSYAICPWYLLPSAAVFIKFLSSYQIFLSVIAGILLCDYYLIRRGRLCIPELYTMNPEGRYHYLRGINFRAFAVYLVSIATSFYGFLSQLGVKAPLSIQRFYYGSYPTGLLIAFLGYHLSCLCFPIVGMVRTRGWYEPREYIDVHDSARDDTTMDFDGVDVSRRESDAFDSVAAEGIKRDEDMKRAIA</sequence>
<feature type="transmembrane region" description="Helical" evidence="6">
    <location>
        <begin position="220"/>
        <end position="243"/>
    </location>
</feature>